<sequence>MPGSARARGGARGGRGAGLGAVVVSHLHIPDGVLPPILWGPGLALAAALLLLAVRATRLESPRTIAYQGALGGLMLAVMSIPIPFVALEYCLTLAGPVGVLLGPAAGFQVAFVVCVILALLGQGGLTVVGLNALVLGAAVAVARPLYVRLAPGRSAAAALALATGAAQAVAGLCWFALLTLALKLSPGTPVGIGRGGVRIGLFAGVTIALWLVAIAAESAVAFGVGRFLARVRPDLLPAAPTRAPAVPAAGVP</sequence>
<dbReference type="PANTHER" id="PTHR34229:SF1">
    <property type="entry name" value="METAL TRANSPORT PROTEIN HI_1621-RELATED"/>
    <property type="match status" value="1"/>
</dbReference>
<comment type="subcellular location">
    <subcellularLocation>
        <location evidence="1">Cell membrane</location>
        <topology evidence="1">Multi-pass membrane protein</topology>
    </subcellularLocation>
</comment>
<evidence type="ECO:0008006" key="10">
    <source>
        <dbReference type="Google" id="ProtNLM"/>
    </source>
</evidence>
<comment type="caution">
    <text evidence="8">The sequence shown here is derived from an EMBL/GenBank/DDBJ whole genome shotgun (WGS) entry which is preliminary data.</text>
</comment>
<dbReference type="Proteomes" id="UP000317716">
    <property type="component" value="Unassembled WGS sequence"/>
</dbReference>
<dbReference type="EMBL" id="VBOS01000141">
    <property type="protein sequence ID" value="TMQ56959.1"/>
    <property type="molecule type" value="Genomic_DNA"/>
</dbReference>
<keyword evidence="6 7" id="KW-0472">Membrane</keyword>
<evidence type="ECO:0000256" key="5">
    <source>
        <dbReference type="ARBA" id="ARBA00022989"/>
    </source>
</evidence>
<dbReference type="InterPro" id="IPR002751">
    <property type="entry name" value="CbiM/NikMN"/>
</dbReference>
<evidence type="ECO:0000256" key="6">
    <source>
        <dbReference type="ARBA" id="ARBA00023136"/>
    </source>
</evidence>
<evidence type="ECO:0000256" key="4">
    <source>
        <dbReference type="ARBA" id="ARBA00022692"/>
    </source>
</evidence>
<dbReference type="AlphaFoldDB" id="A0A538SZX9"/>
<feature type="transmembrane region" description="Helical" evidence="7">
    <location>
        <begin position="66"/>
        <end position="88"/>
    </location>
</feature>
<keyword evidence="2" id="KW-0813">Transport</keyword>
<feature type="transmembrane region" description="Helical" evidence="7">
    <location>
        <begin position="128"/>
        <end position="147"/>
    </location>
</feature>
<evidence type="ECO:0000313" key="8">
    <source>
        <dbReference type="EMBL" id="TMQ56959.1"/>
    </source>
</evidence>
<dbReference type="Pfam" id="PF01891">
    <property type="entry name" value="CbiM"/>
    <property type="match status" value="1"/>
</dbReference>
<feature type="transmembrane region" description="Helical" evidence="7">
    <location>
        <begin position="100"/>
        <end position="121"/>
    </location>
</feature>
<evidence type="ECO:0000256" key="2">
    <source>
        <dbReference type="ARBA" id="ARBA00022448"/>
    </source>
</evidence>
<evidence type="ECO:0000256" key="1">
    <source>
        <dbReference type="ARBA" id="ARBA00004651"/>
    </source>
</evidence>
<feature type="transmembrane region" description="Helical" evidence="7">
    <location>
        <begin position="37"/>
        <end position="54"/>
    </location>
</feature>
<organism evidence="8 9">
    <name type="scientific">Eiseniibacteriota bacterium</name>
    <dbReference type="NCBI Taxonomy" id="2212470"/>
    <lineage>
        <taxon>Bacteria</taxon>
        <taxon>Candidatus Eiseniibacteriota</taxon>
    </lineage>
</organism>
<dbReference type="GO" id="GO:0000041">
    <property type="term" value="P:transition metal ion transport"/>
    <property type="evidence" value="ECO:0007669"/>
    <property type="project" value="InterPro"/>
</dbReference>
<evidence type="ECO:0000256" key="3">
    <source>
        <dbReference type="ARBA" id="ARBA00022475"/>
    </source>
</evidence>
<name>A0A538SZX9_UNCEI</name>
<keyword evidence="5 7" id="KW-1133">Transmembrane helix</keyword>
<gene>
    <name evidence="8" type="ORF">E6K72_04170</name>
</gene>
<protein>
    <recommendedName>
        <fullName evidence="10">Cobalamin biosynthesis protein CbiM</fullName>
    </recommendedName>
</protein>
<proteinExistence type="predicted"/>
<dbReference type="GO" id="GO:0005886">
    <property type="term" value="C:plasma membrane"/>
    <property type="evidence" value="ECO:0007669"/>
    <property type="project" value="UniProtKB-SubCell"/>
</dbReference>
<evidence type="ECO:0000256" key="7">
    <source>
        <dbReference type="SAM" id="Phobius"/>
    </source>
</evidence>
<feature type="transmembrane region" description="Helical" evidence="7">
    <location>
        <begin position="159"/>
        <end position="181"/>
    </location>
</feature>
<reference evidence="8 9" key="1">
    <citation type="journal article" date="2019" name="Nat. Microbiol.">
        <title>Mediterranean grassland soil C-N compound turnover is dependent on rainfall and depth, and is mediated by genomically divergent microorganisms.</title>
        <authorList>
            <person name="Diamond S."/>
            <person name="Andeer P.F."/>
            <person name="Li Z."/>
            <person name="Crits-Christoph A."/>
            <person name="Burstein D."/>
            <person name="Anantharaman K."/>
            <person name="Lane K.R."/>
            <person name="Thomas B.C."/>
            <person name="Pan C."/>
            <person name="Northen T.R."/>
            <person name="Banfield J.F."/>
        </authorList>
    </citation>
    <scope>NUCLEOTIDE SEQUENCE [LARGE SCALE GENOMIC DNA]</scope>
    <source>
        <strain evidence="8">WS_2</strain>
    </source>
</reference>
<accession>A0A538SZX9</accession>
<feature type="transmembrane region" description="Helical" evidence="7">
    <location>
        <begin position="202"/>
        <end position="225"/>
    </location>
</feature>
<dbReference type="Gene3D" id="1.10.1760.20">
    <property type="match status" value="1"/>
</dbReference>
<keyword evidence="4 7" id="KW-0812">Transmembrane</keyword>
<dbReference type="PANTHER" id="PTHR34229">
    <property type="entry name" value="METAL TRANSPORT PROTEIN HI_1621-RELATED"/>
    <property type="match status" value="1"/>
</dbReference>
<keyword evidence="3" id="KW-1003">Cell membrane</keyword>
<evidence type="ECO:0000313" key="9">
    <source>
        <dbReference type="Proteomes" id="UP000317716"/>
    </source>
</evidence>